<sequence length="1040" mass="114168">MRRLSATHEALVALLPDRENRAAAAFISGTAHQVYAQGVALRRALPQQSYIDRSSVSPEVCATLLFMIADSFADAAEASKSILPDVEKGTDIEKALLLSIRRLAKGELNDILDMEDPAFDESAPLDDQAQQALLLHLFIGVRKLARQLLSRTDDEDLTGTSQASFVKVKAFSVDEIADVEDGAVYSLFSGPLHLANLLLAVERDLMATAIARTPTPGGVGEAAWWKIVKRMAAKRPYLWRNHRDAIDKGYLEQGVSAAISFPTGGGKSTLAELKIAAALLRGKQVVFLAPTNALVDQTATALQKTFQDYDVVGDLEDEVTFADVVVLPAVIVTTPERCLLLHSVQPEAFEDLGLIVFDECHLLHPRDDDRSRRAVDAMLTLLNLTATAPGADVLLLSAMMKNAGEIASWIQKLTGRGCLTLDLTWKPTRQVRGTVIYPANRIAELKEILVQAREDYPAKKNGAPAKILQQLTAPPVGLFSLHQTWASTDTEDYTLLGLINNAPHFSTASDRFRQWRLTPNGNKLSATIAAASSAGGMKTLVFVQTTVLANASSRDFHELIETPSVTLTKSEQKWRDLAVEEMGGSEYCYLRLDEDGTFKGGAASHHGLLLREERHLHESLFKRPDGIGVLFATSTLAQGMNLPAEIVIIAGDSRFDPKAKRMEVLEAHEVLNAAGRAGRAGERSQGLVLVVPSRVIEFDDETGEIGDHWSTLRNIFEQSDQCLKIDDPLTELLDRIHLGALEGGMPSYLVSKLPLSSAEDEFDGARKMLSRSFAAYRARRDGEEDWIESRIEAAVEAKALMGDASERGWIDLVSGSTGVSVQDLRGIQYLIDNDFLKGTALEIIKVLLQWIADVPERLLDFVRPENLEGLFGEAYKKLPSDDERGKLGLAALLKILPVWMSARPLCEIERHYTGVQDVGNCKFARQFALRVVQDLAFIAGLPARILVARNAADELAGKPTTPLPTVLSTLAAIVREGCDSPDALASRVDHGRDVSRVRSMALYNGYKPYIEDGGTFEDFNDMRERVRRGKELYTFLEESD</sequence>
<comment type="caution">
    <text evidence="7">The sequence shown here is derived from an EMBL/GenBank/DDBJ whole genome shotgun (WGS) entry which is preliminary data.</text>
</comment>
<dbReference type="Pfam" id="PF00270">
    <property type="entry name" value="DEAD"/>
    <property type="match status" value="1"/>
</dbReference>
<dbReference type="InterPro" id="IPR014001">
    <property type="entry name" value="Helicase_ATP-bd"/>
</dbReference>
<keyword evidence="3 7" id="KW-0347">Helicase</keyword>
<protein>
    <submittedName>
        <fullName evidence="7">DEAD/DEAH box helicase</fullName>
    </submittedName>
</protein>
<dbReference type="SUPFAM" id="SSF52540">
    <property type="entry name" value="P-loop containing nucleoside triphosphate hydrolases"/>
    <property type="match status" value="1"/>
</dbReference>
<dbReference type="PANTHER" id="PTHR47961">
    <property type="entry name" value="DNA POLYMERASE THETA, PUTATIVE (AFU_ORTHOLOGUE AFUA_1G05260)-RELATED"/>
    <property type="match status" value="1"/>
</dbReference>
<evidence type="ECO:0000313" key="7">
    <source>
        <dbReference type="EMBL" id="MDX8305578.1"/>
    </source>
</evidence>
<dbReference type="SMART" id="SM00487">
    <property type="entry name" value="DEXDc"/>
    <property type="match status" value="1"/>
</dbReference>
<dbReference type="RefSeq" id="WP_320203698.1">
    <property type="nucleotide sequence ID" value="NZ_CP192785.1"/>
</dbReference>
<dbReference type="EMBL" id="JAVRAF010000022">
    <property type="protein sequence ID" value="MDX8305578.1"/>
    <property type="molecule type" value="Genomic_DNA"/>
</dbReference>
<dbReference type="GO" id="GO:0003676">
    <property type="term" value="F:nucleic acid binding"/>
    <property type="evidence" value="ECO:0007669"/>
    <property type="project" value="InterPro"/>
</dbReference>
<dbReference type="PANTHER" id="PTHR47961:SF6">
    <property type="entry name" value="DNA-DIRECTED DNA POLYMERASE"/>
    <property type="match status" value="1"/>
</dbReference>
<evidence type="ECO:0000256" key="2">
    <source>
        <dbReference type="ARBA" id="ARBA00022801"/>
    </source>
</evidence>
<evidence type="ECO:0000256" key="1">
    <source>
        <dbReference type="ARBA" id="ARBA00022741"/>
    </source>
</evidence>
<accession>A0AAW9FPZ2</accession>
<proteinExistence type="predicted"/>
<dbReference type="InterPro" id="IPR027417">
    <property type="entry name" value="P-loop_NTPase"/>
</dbReference>
<dbReference type="SMART" id="SM00490">
    <property type="entry name" value="HELICc"/>
    <property type="match status" value="1"/>
</dbReference>
<evidence type="ECO:0000256" key="4">
    <source>
        <dbReference type="ARBA" id="ARBA00022840"/>
    </source>
</evidence>
<feature type="domain" description="Helicase ATP-binding" evidence="5">
    <location>
        <begin position="248"/>
        <end position="406"/>
    </location>
</feature>
<keyword evidence="4" id="KW-0067">ATP-binding</keyword>
<dbReference type="GO" id="GO:0004386">
    <property type="term" value="F:helicase activity"/>
    <property type="evidence" value="ECO:0007669"/>
    <property type="project" value="UniProtKB-KW"/>
</dbReference>
<evidence type="ECO:0000259" key="6">
    <source>
        <dbReference type="PROSITE" id="PS51194"/>
    </source>
</evidence>
<name>A0AAW9FPZ2_9HYPH</name>
<keyword evidence="1" id="KW-0547">Nucleotide-binding</keyword>
<organism evidence="7">
    <name type="scientific">Agrobacterium rosae</name>
    <dbReference type="NCBI Taxonomy" id="1972867"/>
    <lineage>
        <taxon>Bacteria</taxon>
        <taxon>Pseudomonadati</taxon>
        <taxon>Pseudomonadota</taxon>
        <taxon>Alphaproteobacteria</taxon>
        <taxon>Hyphomicrobiales</taxon>
        <taxon>Rhizobiaceae</taxon>
        <taxon>Rhizobium/Agrobacterium group</taxon>
        <taxon>Agrobacterium</taxon>
    </lineage>
</organism>
<gene>
    <name evidence="7" type="ORF">RMR22_25400</name>
</gene>
<feature type="domain" description="Helicase C-terminal" evidence="6">
    <location>
        <begin position="523"/>
        <end position="737"/>
    </location>
</feature>
<dbReference type="Gene3D" id="3.40.50.300">
    <property type="entry name" value="P-loop containing nucleotide triphosphate hydrolases"/>
    <property type="match status" value="2"/>
</dbReference>
<dbReference type="InterPro" id="IPR001650">
    <property type="entry name" value="Helicase_C-like"/>
</dbReference>
<dbReference type="GO" id="GO:0005524">
    <property type="term" value="F:ATP binding"/>
    <property type="evidence" value="ECO:0007669"/>
    <property type="project" value="UniProtKB-KW"/>
</dbReference>
<dbReference type="GO" id="GO:0016787">
    <property type="term" value="F:hydrolase activity"/>
    <property type="evidence" value="ECO:0007669"/>
    <property type="project" value="UniProtKB-KW"/>
</dbReference>
<evidence type="ECO:0000259" key="5">
    <source>
        <dbReference type="PROSITE" id="PS51192"/>
    </source>
</evidence>
<dbReference type="AlphaFoldDB" id="A0AAW9FPZ2"/>
<keyword evidence="2" id="KW-0378">Hydrolase</keyword>
<evidence type="ECO:0000256" key="3">
    <source>
        <dbReference type="ARBA" id="ARBA00022806"/>
    </source>
</evidence>
<reference evidence="7" key="1">
    <citation type="journal article" date="2023" name="Phytobiomes J">
        <title>Deciphering the key players within the bacterial microbiota associated with aerial crown gall tumors on rhododendron: Insights into the gallobiome.</title>
        <authorList>
            <person name="Kuzmanovic N."/>
            <person name="Nesme J."/>
            <person name="Wolf J."/>
            <person name="Neumann-Schaal M."/>
            <person name="Petersen J."/>
            <person name="Fernandez-Gnecco G."/>
            <person name="Sproeer C."/>
            <person name="Bunk B."/>
            <person name="Overmann J."/>
            <person name="Sorensen S.J."/>
            <person name="Idczak E."/>
            <person name="Smalla K."/>
        </authorList>
    </citation>
    <scope>NUCLEOTIDE SEQUENCE</scope>
    <source>
        <strain evidence="7">Rho-11.1</strain>
    </source>
</reference>
<dbReference type="PROSITE" id="PS51194">
    <property type="entry name" value="HELICASE_CTER"/>
    <property type="match status" value="1"/>
</dbReference>
<dbReference type="InterPro" id="IPR011545">
    <property type="entry name" value="DEAD/DEAH_box_helicase_dom"/>
</dbReference>
<dbReference type="InterPro" id="IPR050474">
    <property type="entry name" value="Hel308_SKI2-like"/>
</dbReference>
<dbReference type="PROSITE" id="PS51192">
    <property type="entry name" value="HELICASE_ATP_BIND_1"/>
    <property type="match status" value="1"/>
</dbReference>